<feature type="short sequence motif" description="Histidine triad motif" evidence="4">
    <location>
        <begin position="125"/>
        <end position="129"/>
    </location>
</feature>
<dbReference type="Gene3D" id="3.30.428.10">
    <property type="entry name" value="HIT-like"/>
    <property type="match status" value="1"/>
</dbReference>
<dbReference type="PANTHER" id="PTHR42997:SF1">
    <property type="entry name" value="AP-4-A PHOSPHORYLASE"/>
    <property type="match status" value="1"/>
</dbReference>
<dbReference type="InterPro" id="IPR036265">
    <property type="entry name" value="HIT-like_sf"/>
</dbReference>
<dbReference type="GO" id="GO:0000166">
    <property type="term" value="F:nucleotide binding"/>
    <property type="evidence" value="ECO:0007669"/>
    <property type="project" value="UniProtKB-KW"/>
</dbReference>
<feature type="binding site" evidence="3">
    <location>
        <position position="57"/>
    </location>
    <ligand>
        <name>substrate</name>
    </ligand>
</feature>
<dbReference type="CDD" id="cd01275">
    <property type="entry name" value="FHIT"/>
    <property type="match status" value="1"/>
</dbReference>
<keyword evidence="1" id="KW-0547">Nucleotide-binding</keyword>
<comment type="caution">
    <text evidence="6">The sequence shown here is derived from an EMBL/GenBank/DDBJ whole genome shotgun (WGS) entry which is preliminary data.</text>
</comment>
<feature type="active site" description="Tele-AMP-histidine intermediate" evidence="2">
    <location>
        <position position="127"/>
    </location>
</feature>
<dbReference type="AlphaFoldDB" id="A0A965LKE9"/>
<dbReference type="PROSITE" id="PS51084">
    <property type="entry name" value="HIT_2"/>
    <property type="match status" value="1"/>
</dbReference>
<organism evidence="6 7">
    <name type="scientific">Candidatus Fonsibacter lacus</name>
    <dbReference type="NCBI Taxonomy" id="2576439"/>
    <lineage>
        <taxon>Bacteria</taxon>
        <taxon>Pseudomonadati</taxon>
        <taxon>Pseudomonadota</taxon>
        <taxon>Alphaproteobacteria</taxon>
        <taxon>Candidatus Pelagibacterales</taxon>
        <taxon>Candidatus Pelagibacterales incertae sedis</taxon>
        <taxon>Candidatus Fonsibacter</taxon>
    </lineage>
</organism>
<accession>A0A965LKE9</accession>
<evidence type="ECO:0000256" key="1">
    <source>
        <dbReference type="ARBA" id="ARBA00022741"/>
    </source>
</evidence>
<dbReference type="InterPro" id="IPR011146">
    <property type="entry name" value="HIT-like"/>
</dbReference>
<dbReference type="Proteomes" id="UP000740727">
    <property type="component" value="Unassembled WGS sequence"/>
</dbReference>
<dbReference type="GO" id="GO:0003824">
    <property type="term" value="F:catalytic activity"/>
    <property type="evidence" value="ECO:0007669"/>
    <property type="project" value="InterPro"/>
</dbReference>
<dbReference type="InterPro" id="IPR052908">
    <property type="entry name" value="AP-4-A_phosphorylase"/>
</dbReference>
<evidence type="ECO:0000256" key="3">
    <source>
        <dbReference type="PIRSR" id="PIRSR639383-2"/>
    </source>
</evidence>
<dbReference type="PANTHER" id="PTHR42997">
    <property type="entry name" value="HIT FAMILY HYDROLASE"/>
    <property type="match status" value="1"/>
</dbReference>
<feature type="binding site" evidence="3">
    <location>
        <position position="129"/>
    </location>
    <ligand>
        <name>substrate</name>
    </ligand>
</feature>
<sequence length="167" mass="19243">MEQPFDQWERIWTPFRKEYIDKLSSGEYECPFCHIPNLNDQESFIIARGNFSYAVLNRYPYNPGHILICTFRHTGEYLELGDEETAEISTLTKKAMRALRGVNSEVNFNVGMNQGRIAGAGLPDHFHQHIVPRWRGDSNFMPVIGGTKVLSQMLSETHEILSRLWPA</sequence>
<dbReference type="EMBL" id="RFXN01000001">
    <property type="protein sequence ID" value="NBR93279.1"/>
    <property type="molecule type" value="Genomic_DNA"/>
</dbReference>
<reference evidence="6" key="1">
    <citation type="submission" date="2018-10" db="EMBL/GenBank/DDBJ databases">
        <title>Iterative Subtractive Binning of Freshwater Chronoseries Metagenomes Recovers Nearly Complete Genomes from over Four Hundred Novel Species.</title>
        <authorList>
            <person name="Rodriguez-R L.M."/>
            <person name="Tsementzi D."/>
            <person name="Luo C."/>
            <person name="Konstantinidis K.T."/>
        </authorList>
    </citation>
    <scope>NUCLEOTIDE SEQUENCE</scope>
    <source>
        <strain evidence="6">WB5_2A_028</strain>
    </source>
</reference>
<protein>
    <submittedName>
        <fullName evidence="6">HIT domain-containing protein</fullName>
    </submittedName>
</protein>
<evidence type="ECO:0000256" key="2">
    <source>
        <dbReference type="PIRSR" id="PIRSR639383-1"/>
    </source>
</evidence>
<evidence type="ECO:0000313" key="7">
    <source>
        <dbReference type="Proteomes" id="UP000740727"/>
    </source>
</evidence>
<evidence type="ECO:0000259" key="5">
    <source>
        <dbReference type="PROSITE" id="PS51084"/>
    </source>
</evidence>
<proteinExistence type="predicted"/>
<feature type="domain" description="HIT" evidence="5">
    <location>
        <begin position="31"/>
        <end position="140"/>
    </location>
</feature>
<gene>
    <name evidence="6" type="ORF">EBT44_00180</name>
</gene>
<evidence type="ECO:0000313" key="6">
    <source>
        <dbReference type="EMBL" id="NBR93279.1"/>
    </source>
</evidence>
<dbReference type="InterPro" id="IPR039383">
    <property type="entry name" value="FHIT"/>
</dbReference>
<dbReference type="Pfam" id="PF01230">
    <property type="entry name" value="HIT"/>
    <property type="match status" value="1"/>
</dbReference>
<name>A0A965LKE9_9PROT</name>
<evidence type="ECO:0000256" key="4">
    <source>
        <dbReference type="PROSITE-ProRule" id="PRU00464"/>
    </source>
</evidence>
<dbReference type="SUPFAM" id="SSF54197">
    <property type="entry name" value="HIT-like"/>
    <property type="match status" value="1"/>
</dbReference>